<evidence type="ECO:0000313" key="5">
    <source>
        <dbReference type="EMBL" id="MCF2533446.1"/>
    </source>
</evidence>
<dbReference type="PROSITE" id="PS01174">
    <property type="entry name" value="LIPASE_GDXG_SER"/>
    <property type="match status" value="1"/>
</dbReference>
<evidence type="ECO:0000256" key="2">
    <source>
        <dbReference type="ARBA" id="ARBA00022801"/>
    </source>
</evidence>
<dbReference type="SUPFAM" id="SSF53474">
    <property type="entry name" value="alpha/beta-Hydrolases"/>
    <property type="match status" value="1"/>
</dbReference>
<dbReference type="InterPro" id="IPR033140">
    <property type="entry name" value="Lipase_GDXG_put_SER_AS"/>
</dbReference>
<keyword evidence="2 5" id="KW-0378">Hydrolase</keyword>
<reference evidence="5" key="1">
    <citation type="submission" date="2022-01" db="EMBL/GenBank/DDBJ databases">
        <title>Genome-Based Taxonomic Classification of the Phylum Actinobacteria.</title>
        <authorList>
            <person name="Gao Y."/>
        </authorList>
    </citation>
    <scope>NUCLEOTIDE SEQUENCE</scope>
    <source>
        <strain evidence="5">KLBMP 8922</strain>
    </source>
</reference>
<proteinExistence type="inferred from homology"/>
<keyword evidence="6" id="KW-1185">Reference proteome</keyword>
<dbReference type="Gene3D" id="3.40.50.1820">
    <property type="entry name" value="alpha/beta hydrolase"/>
    <property type="match status" value="1"/>
</dbReference>
<dbReference type="GO" id="GO:0004806">
    <property type="term" value="F:triacylglycerol lipase activity"/>
    <property type="evidence" value="ECO:0007669"/>
    <property type="project" value="TreeGrafter"/>
</dbReference>
<dbReference type="AlphaFoldDB" id="A0AA41U4Y1"/>
<evidence type="ECO:0000256" key="3">
    <source>
        <dbReference type="PROSITE-ProRule" id="PRU10038"/>
    </source>
</evidence>
<protein>
    <submittedName>
        <fullName evidence="5">Alpha/beta hydrolase</fullName>
    </submittedName>
</protein>
<feature type="active site" evidence="3">
    <location>
        <position position="75"/>
    </location>
</feature>
<dbReference type="Proteomes" id="UP001165378">
    <property type="component" value="Unassembled WGS sequence"/>
</dbReference>
<evidence type="ECO:0000313" key="6">
    <source>
        <dbReference type="Proteomes" id="UP001165378"/>
    </source>
</evidence>
<accession>A0AA41U4Y1</accession>
<dbReference type="InterPro" id="IPR013094">
    <property type="entry name" value="AB_hydrolase_3"/>
</dbReference>
<sequence length="235" mass="25750">MLFLHGGVYRSGSAFGYRPLAGALAAAAERSVLLPDYRLAPEHPYPAALDDALRAYLWLVDRGTDPQRITVAGDSSGAHLALSLLLALRQRGLPAPGRAALLCPGLDLAGRFRTEPDDAAEPGDPIGALLCRRFVEEYLCGHPADDPLVSPLTADLTGLPPLLVQAATGDPYRPDAHRLADRARDHGVDVRFELYPVDHHTFQIFWTFLPEAAEALDRAGRFIREERERRPLPPR</sequence>
<comment type="caution">
    <text evidence="5">The sequence shown here is derived from an EMBL/GenBank/DDBJ whole genome shotgun (WGS) entry which is preliminary data.</text>
</comment>
<evidence type="ECO:0000256" key="1">
    <source>
        <dbReference type="ARBA" id="ARBA00010515"/>
    </source>
</evidence>
<feature type="domain" description="Alpha/beta hydrolase fold-3" evidence="4">
    <location>
        <begin position="1"/>
        <end position="203"/>
    </location>
</feature>
<dbReference type="PANTHER" id="PTHR48081">
    <property type="entry name" value="AB HYDROLASE SUPERFAMILY PROTEIN C4A8.06C"/>
    <property type="match status" value="1"/>
</dbReference>
<dbReference type="PANTHER" id="PTHR48081:SF30">
    <property type="entry name" value="ACETYL-HYDROLASE LIPR-RELATED"/>
    <property type="match status" value="1"/>
</dbReference>
<dbReference type="InterPro" id="IPR050300">
    <property type="entry name" value="GDXG_lipolytic_enzyme"/>
</dbReference>
<dbReference type="EMBL" id="JAKFHA010000049">
    <property type="protein sequence ID" value="MCF2533446.1"/>
    <property type="molecule type" value="Genomic_DNA"/>
</dbReference>
<evidence type="ECO:0000259" key="4">
    <source>
        <dbReference type="Pfam" id="PF07859"/>
    </source>
</evidence>
<gene>
    <name evidence="5" type="ORF">LZ495_40370</name>
</gene>
<comment type="similarity">
    <text evidence="1">Belongs to the 'GDXG' lipolytic enzyme family.</text>
</comment>
<dbReference type="InterPro" id="IPR029058">
    <property type="entry name" value="AB_hydrolase_fold"/>
</dbReference>
<dbReference type="Pfam" id="PF07859">
    <property type="entry name" value="Abhydrolase_3"/>
    <property type="match status" value="1"/>
</dbReference>
<organism evidence="5 6">
    <name type="scientific">Yinghuangia soli</name>
    <dbReference type="NCBI Taxonomy" id="2908204"/>
    <lineage>
        <taxon>Bacteria</taxon>
        <taxon>Bacillati</taxon>
        <taxon>Actinomycetota</taxon>
        <taxon>Actinomycetes</taxon>
        <taxon>Kitasatosporales</taxon>
        <taxon>Streptomycetaceae</taxon>
        <taxon>Yinghuangia</taxon>
    </lineage>
</organism>
<name>A0AA41U4Y1_9ACTN</name>